<evidence type="ECO:0000256" key="13">
    <source>
        <dbReference type="ARBA" id="ARBA00022741"/>
    </source>
</evidence>
<comment type="subcellular location">
    <subcellularLocation>
        <location evidence="1">Cell membrane</location>
        <topology evidence="1">Single-pass type I membrane protein</topology>
    </subcellularLocation>
</comment>
<evidence type="ECO:0000256" key="21">
    <source>
        <dbReference type="ARBA" id="ARBA00047899"/>
    </source>
</evidence>
<evidence type="ECO:0000256" key="1">
    <source>
        <dbReference type="ARBA" id="ARBA00004251"/>
    </source>
</evidence>
<protein>
    <recommendedName>
        <fullName evidence="4">non-specific serine/threonine protein kinase</fullName>
        <ecNumber evidence="4">2.7.11.1</ecNumber>
    </recommendedName>
</protein>
<keyword evidence="14" id="KW-0418">Kinase</keyword>
<evidence type="ECO:0000256" key="2">
    <source>
        <dbReference type="ARBA" id="ARBA00008684"/>
    </source>
</evidence>
<feature type="binding site" evidence="23">
    <location>
        <position position="941"/>
    </location>
    <ligand>
        <name>ATP</name>
        <dbReference type="ChEBI" id="CHEBI:30616"/>
    </ligand>
</feature>
<sequence>MKREKKAYLTRKMSWSPPRTVVGFVFVVIALLFAIAVTAEEETSEKLLLMRFKQLHVSSDPNSFLSNWLPHAPSPCAWNGVTCSADSRRVTDLDLAGAALSGALHLPTLTSLPSLRRLVLRGNSFSSFNLTVSTTCALQTLDLSYNNFSGKFPFANLTPCNRLTHLNLSNNLITGPGPGPGPGLGLSLAQLDLSRNIVSNVSLLVSALGTSTLLLLNFSDNKLAGQLSETLVSKSASLSTLDLSCNLLSGDVPPRLVNGAVQLLDLSSNNFSGGFSGFDFGECRNLKRLSFARNAISSDEFPRGLSNCNSLELLDLSHNEFKMNIPWGILHNMKSLKSLFLGHNKFDGEIASELGNLCETLVELDLSENKLSGSLPSSFAECSSLMNLNLARNNLSGDFLVSVVSKLQSLVYLDAAFNNITGPVPLSLVNLKQLRVLNLSSNRFNGNVPSSFCPSGLEKLILAGNYLSGTVPSQLGECKNLKTVDFSFNNLNGSIPWEIWALPKLTDLIMWANNLTGEIPEGICVKGGNLETLILNNNMISGSIPKSIANCTNMIWVSLASNRLTGEIPAGIGNLNALAILQLGNNSLSGRIPPEIGGCRRLIWLDLNSNNLTGTIPLQLAEQAGLVVPGRVSGKQFAFVRNEGGTSCRGAGGLVEFEDIRTERLEGFPMVHSCSLTRIYSGLTMYTFATNGSMIYLDLSYNLLSGSIPDNLGEMAYLLVLNLGHNRLSGNIPDSFGGLKAIGVLDLSHNSLNGYIPGSLESLSFLSDLDVSNNNLTGSIPSGGQLTTFPASRYENNSGLCGLPLPSCGGSKNRSAAVGGCKKKQPVAAGVVIALLCFLLFALGFVLALYQVRKTQRKEEMREKYIESLPTSGSSSWKLSSFPEPLSINVATFEKPLRKLTFAHLLEATNGFSSESLIGSGGFGEVYKAKLKDGCIVAIKKLIHVTGQGDREFMAEMETIGKIKHRNLVQLLGYCKVGEERLLVYEFMKWGSLEAVLHERAKGGGSKLDWSARKKIAIGSARGLAFLHHSCIPHIIHRDMKSSNILLDENFEARVSDFGMARLVNALDTHLTVSTLAGTPGYVPPEYYQSFRCTAKGDVYSYGVILLELLSGKRPIDSSEFGDDSNLVGWSKKLYKEKRINEILDPDLIVQTSSESELLQYLRIAFECLDERPYRRPTMIQVMAMFKELLKELQVDTDNDMLDSFSLRENVIDET</sequence>
<evidence type="ECO:0000256" key="5">
    <source>
        <dbReference type="ARBA" id="ARBA00022475"/>
    </source>
</evidence>
<dbReference type="PROSITE" id="PS00108">
    <property type="entry name" value="PROTEIN_KINASE_ST"/>
    <property type="match status" value="1"/>
</dbReference>
<evidence type="ECO:0000256" key="20">
    <source>
        <dbReference type="ARBA" id="ARBA00023180"/>
    </source>
</evidence>
<dbReference type="SMART" id="SM00220">
    <property type="entry name" value="S_TKc"/>
    <property type="match status" value="1"/>
</dbReference>
<dbReference type="Pfam" id="PF20141">
    <property type="entry name" value="Island"/>
    <property type="match status" value="1"/>
</dbReference>
<dbReference type="Gene3D" id="3.30.1490.310">
    <property type="match status" value="1"/>
</dbReference>
<dbReference type="InterPro" id="IPR000719">
    <property type="entry name" value="Prot_kinase_dom"/>
</dbReference>
<dbReference type="PANTHER" id="PTHR48056">
    <property type="entry name" value="LRR RECEPTOR-LIKE SERINE/THREONINE-PROTEIN KINASE-RELATED"/>
    <property type="match status" value="1"/>
</dbReference>
<evidence type="ECO:0000256" key="18">
    <source>
        <dbReference type="ARBA" id="ARBA00023136"/>
    </source>
</evidence>
<dbReference type="AlphaFoldDB" id="A0AAN9XPK1"/>
<keyword evidence="5" id="KW-1003">Cell membrane</keyword>
<dbReference type="Pfam" id="PF00069">
    <property type="entry name" value="Pkinase"/>
    <property type="match status" value="1"/>
</dbReference>
<evidence type="ECO:0000256" key="15">
    <source>
        <dbReference type="ARBA" id="ARBA00022840"/>
    </source>
</evidence>
<evidence type="ECO:0000256" key="3">
    <source>
        <dbReference type="ARBA" id="ARBA00009592"/>
    </source>
</evidence>
<dbReference type="InterPro" id="IPR045381">
    <property type="entry name" value="BRI1_island_dom"/>
</dbReference>
<dbReference type="InterPro" id="IPR001611">
    <property type="entry name" value="Leu-rich_rpt"/>
</dbReference>
<dbReference type="GO" id="GO:0009742">
    <property type="term" value="P:brassinosteroid mediated signaling pathway"/>
    <property type="evidence" value="ECO:0007669"/>
    <property type="project" value="UniProtKB-ARBA"/>
</dbReference>
<evidence type="ECO:0000256" key="17">
    <source>
        <dbReference type="ARBA" id="ARBA00023121"/>
    </source>
</evidence>
<dbReference type="GO" id="GO:0009729">
    <property type="term" value="P:detection of brassinosteroid stimulus"/>
    <property type="evidence" value="ECO:0007669"/>
    <property type="project" value="UniProtKB-ARBA"/>
</dbReference>
<dbReference type="EC" id="2.7.11.1" evidence="4"/>
<dbReference type="PROSITE" id="PS00107">
    <property type="entry name" value="PROTEIN_KINASE_ATP"/>
    <property type="match status" value="1"/>
</dbReference>
<dbReference type="GO" id="GO:0033612">
    <property type="term" value="F:receptor serine/threonine kinase binding"/>
    <property type="evidence" value="ECO:0007669"/>
    <property type="project" value="TreeGrafter"/>
</dbReference>
<evidence type="ECO:0000256" key="4">
    <source>
        <dbReference type="ARBA" id="ARBA00012513"/>
    </source>
</evidence>
<keyword evidence="18 24" id="KW-0472">Membrane</keyword>
<dbReference type="GO" id="GO:0009416">
    <property type="term" value="P:response to light stimulus"/>
    <property type="evidence" value="ECO:0007669"/>
    <property type="project" value="UniProtKB-ARBA"/>
</dbReference>
<dbReference type="FunFam" id="3.80.10.10:FF:000095">
    <property type="entry name" value="LRR receptor-like serine/threonine-protein kinase GSO1"/>
    <property type="match status" value="2"/>
</dbReference>
<dbReference type="Pfam" id="PF00560">
    <property type="entry name" value="LRR_1"/>
    <property type="match status" value="10"/>
</dbReference>
<evidence type="ECO:0000313" key="26">
    <source>
        <dbReference type="EMBL" id="KAK7401456.1"/>
    </source>
</evidence>
<keyword evidence="27" id="KW-1185">Reference proteome</keyword>
<dbReference type="InterPro" id="IPR017441">
    <property type="entry name" value="Protein_kinase_ATP_BS"/>
</dbReference>
<evidence type="ECO:0000313" key="27">
    <source>
        <dbReference type="Proteomes" id="UP001386955"/>
    </source>
</evidence>
<keyword evidence="19" id="KW-0675">Receptor</keyword>
<dbReference type="SUPFAM" id="SSF52058">
    <property type="entry name" value="L domain-like"/>
    <property type="match status" value="2"/>
</dbReference>
<keyword evidence="16 24" id="KW-1133">Transmembrane helix</keyword>
<evidence type="ECO:0000256" key="19">
    <source>
        <dbReference type="ARBA" id="ARBA00023170"/>
    </source>
</evidence>
<dbReference type="FunFam" id="3.30.200.20:FF:000150">
    <property type="entry name" value="serine/threonine-protein kinase BRI1-like 2"/>
    <property type="match status" value="1"/>
</dbReference>
<dbReference type="InterPro" id="IPR011009">
    <property type="entry name" value="Kinase-like_dom_sf"/>
</dbReference>
<comment type="catalytic activity">
    <reaction evidence="21">
        <text>L-threonyl-[protein] + ATP = O-phospho-L-threonyl-[protein] + ADP + H(+)</text>
        <dbReference type="Rhea" id="RHEA:46608"/>
        <dbReference type="Rhea" id="RHEA-COMP:11060"/>
        <dbReference type="Rhea" id="RHEA-COMP:11605"/>
        <dbReference type="ChEBI" id="CHEBI:15378"/>
        <dbReference type="ChEBI" id="CHEBI:30013"/>
        <dbReference type="ChEBI" id="CHEBI:30616"/>
        <dbReference type="ChEBI" id="CHEBI:61977"/>
        <dbReference type="ChEBI" id="CHEBI:456216"/>
        <dbReference type="EC" id="2.7.11.1"/>
    </reaction>
</comment>
<keyword evidence="8" id="KW-0754">Steroid-binding</keyword>
<dbReference type="GO" id="GO:0004674">
    <property type="term" value="F:protein serine/threonine kinase activity"/>
    <property type="evidence" value="ECO:0007669"/>
    <property type="project" value="UniProtKB-KW"/>
</dbReference>
<dbReference type="PROSITE" id="PS50011">
    <property type="entry name" value="PROTEIN_KINASE_DOM"/>
    <property type="match status" value="1"/>
</dbReference>
<comment type="caution">
    <text evidence="26">The sequence shown here is derived from an EMBL/GenBank/DDBJ whole genome shotgun (WGS) entry which is preliminary data.</text>
</comment>
<dbReference type="FunFam" id="1.10.510.10:FF:000291">
    <property type="entry name" value="Brassinosteroid LRR receptor kinase"/>
    <property type="match status" value="1"/>
</dbReference>
<comment type="similarity">
    <text evidence="2">Belongs to the protein kinase superfamily. Ser/Thr protein kinase family.</text>
</comment>
<keyword evidence="10 24" id="KW-0812">Transmembrane</keyword>
<evidence type="ECO:0000256" key="24">
    <source>
        <dbReference type="SAM" id="Phobius"/>
    </source>
</evidence>
<evidence type="ECO:0000256" key="8">
    <source>
        <dbReference type="ARBA" id="ARBA00022665"/>
    </source>
</evidence>
<evidence type="ECO:0000256" key="16">
    <source>
        <dbReference type="ARBA" id="ARBA00022989"/>
    </source>
</evidence>
<dbReference type="FunFam" id="3.30.1490.310:FF:000001">
    <property type="entry name" value="Serine/threonine-protein kinase BRI1-like 1"/>
    <property type="match status" value="1"/>
</dbReference>
<dbReference type="InterPro" id="IPR032675">
    <property type="entry name" value="LRR_dom_sf"/>
</dbReference>
<dbReference type="SMART" id="SM00369">
    <property type="entry name" value="LRR_TYP"/>
    <property type="match status" value="8"/>
</dbReference>
<keyword evidence="9" id="KW-0808">Transferase</keyword>
<dbReference type="Proteomes" id="UP001386955">
    <property type="component" value="Unassembled WGS sequence"/>
</dbReference>
<evidence type="ECO:0000256" key="10">
    <source>
        <dbReference type="ARBA" id="ARBA00022692"/>
    </source>
</evidence>
<dbReference type="InterPro" id="IPR008271">
    <property type="entry name" value="Ser/Thr_kinase_AS"/>
</dbReference>
<keyword evidence="11" id="KW-0732">Signal</keyword>
<dbReference type="Pfam" id="PF08263">
    <property type="entry name" value="LRRNT_2"/>
    <property type="match status" value="1"/>
</dbReference>
<dbReference type="Gene3D" id="1.10.510.10">
    <property type="entry name" value="Transferase(Phosphotransferase) domain 1"/>
    <property type="match status" value="1"/>
</dbReference>
<dbReference type="PANTHER" id="PTHR48056:SF18">
    <property type="entry name" value="NON-SPECIFIC SERINE_THREONINE PROTEIN KINASE"/>
    <property type="match status" value="1"/>
</dbReference>
<comment type="catalytic activity">
    <reaction evidence="22">
        <text>L-seryl-[protein] + ATP = O-phospho-L-seryl-[protein] + ADP + H(+)</text>
        <dbReference type="Rhea" id="RHEA:17989"/>
        <dbReference type="Rhea" id="RHEA-COMP:9863"/>
        <dbReference type="Rhea" id="RHEA-COMP:11604"/>
        <dbReference type="ChEBI" id="CHEBI:15378"/>
        <dbReference type="ChEBI" id="CHEBI:29999"/>
        <dbReference type="ChEBI" id="CHEBI:30616"/>
        <dbReference type="ChEBI" id="CHEBI:83421"/>
        <dbReference type="ChEBI" id="CHEBI:456216"/>
        <dbReference type="EC" id="2.7.11.1"/>
    </reaction>
</comment>
<keyword evidence="17" id="KW-0446">Lipid-binding</keyword>
<keyword evidence="20" id="KW-0325">Glycoprotein</keyword>
<dbReference type="GO" id="GO:0005524">
    <property type="term" value="F:ATP binding"/>
    <property type="evidence" value="ECO:0007669"/>
    <property type="project" value="UniProtKB-UniRule"/>
</dbReference>
<dbReference type="GO" id="GO:0005496">
    <property type="term" value="F:steroid binding"/>
    <property type="evidence" value="ECO:0007669"/>
    <property type="project" value="UniProtKB-KW"/>
</dbReference>
<dbReference type="Gene3D" id="3.30.200.20">
    <property type="entry name" value="Phosphorylase Kinase, domain 1"/>
    <property type="match status" value="1"/>
</dbReference>
<evidence type="ECO:0000256" key="23">
    <source>
        <dbReference type="PROSITE-ProRule" id="PRU10141"/>
    </source>
</evidence>
<keyword evidence="15 23" id="KW-0067">ATP-binding</keyword>
<keyword evidence="6" id="KW-0723">Serine/threonine-protein kinase</keyword>
<accession>A0AAN9XPK1</accession>
<evidence type="ECO:0000256" key="7">
    <source>
        <dbReference type="ARBA" id="ARBA00022614"/>
    </source>
</evidence>
<gene>
    <name evidence="26" type="ORF">VNO78_12956</name>
</gene>
<feature type="transmembrane region" description="Helical" evidence="24">
    <location>
        <begin position="827"/>
        <end position="852"/>
    </location>
</feature>
<proteinExistence type="inferred from homology"/>
<keyword evidence="13 23" id="KW-0547">Nucleotide-binding</keyword>
<dbReference type="InterPro" id="IPR003591">
    <property type="entry name" value="Leu-rich_rpt_typical-subtyp"/>
</dbReference>
<reference evidence="26 27" key="1">
    <citation type="submission" date="2024-01" db="EMBL/GenBank/DDBJ databases">
        <title>The genomes of 5 underutilized Papilionoideae crops provide insights into root nodulation and disease resistanc.</title>
        <authorList>
            <person name="Jiang F."/>
        </authorList>
    </citation>
    <scope>NUCLEOTIDE SEQUENCE [LARGE SCALE GENOMIC DNA]</scope>
    <source>
        <strain evidence="26">DUOXIRENSHENG_FW03</strain>
        <tissue evidence="26">Leaves</tissue>
    </source>
</reference>
<dbReference type="EMBL" id="JAYMYS010000003">
    <property type="protein sequence ID" value="KAK7401456.1"/>
    <property type="molecule type" value="Genomic_DNA"/>
</dbReference>
<keyword evidence="12" id="KW-0677">Repeat</keyword>
<evidence type="ECO:0000256" key="22">
    <source>
        <dbReference type="ARBA" id="ARBA00048679"/>
    </source>
</evidence>
<evidence type="ECO:0000256" key="11">
    <source>
        <dbReference type="ARBA" id="ARBA00022729"/>
    </source>
</evidence>
<dbReference type="FunFam" id="3.80.10.10:FF:000111">
    <property type="entry name" value="LRR receptor-like serine/threonine-protein kinase ERECTA"/>
    <property type="match status" value="1"/>
</dbReference>
<dbReference type="Gene3D" id="3.80.10.10">
    <property type="entry name" value="Ribonuclease Inhibitor"/>
    <property type="match status" value="2"/>
</dbReference>
<organism evidence="26 27">
    <name type="scientific">Psophocarpus tetragonolobus</name>
    <name type="common">Winged bean</name>
    <name type="synonym">Dolichos tetragonolobus</name>
    <dbReference type="NCBI Taxonomy" id="3891"/>
    <lineage>
        <taxon>Eukaryota</taxon>
        <taxon>Viridiplantae</taxon>
        <taxon>Streptophyta</taxon>
        <taxon>Embryophyta</taxon>
        <taxon>Tracheophyta</taxon>
        <taxon>Spermatophyta</taxon>
        <taxon>Magnoliopsida</taxon>
        <taxon>eudicotyledons</taxon>
        <taxon>Gunneridae</taxon>
        <taxon>Pentapetalae</taxon>
        <taxon>rosids</taxon>
        <taxon>fabids</taxon>
        <taxon>Fabales</taxon>
        <taxon>Fabaceae</taxon>
        <taxon>Papilionoideae</taxon>
        <taxon>50 kb inversion clade</taxon>
        <taxon>NPAAA clade</taxon>
        <taxon>indigoferoid/millettioid clade</taxon>
        <taxon>Phaseoleae</taxon>
        <taxon>Psophocarpus</taxon>
    </lineage>
</organism>
<feature type="domain" description="Protein kinase" evidence="25">
    <location>
        <begin position="912"/>
        <end position="1190"/>
    </location>
</feature>
<dbReference type="GO" id="GO:0009791">
    <property type="term" value="P:post-embryonic development"/>
    <property type="evidence" value="ECO:0007669"/>
    <property type="project" value="UniProtKB-ARBA"/>
</dbReference>
<dbReference type="Pfam" id="PF13855">
    <property type="entry name" value="LRR_8"/>
    <property type="match status" value="1"/>
</dbReference>
<keyword evidence="7" id="KW-0433">Leucine-rich repeat</keyword>
<evidence type="ECO:0000256" key="6">
    <source>
        <dbReference type="ARBA" id="ARBA00022527"/>
    </source>
</evidence>
<evidence type="ECO:0000256" key="9">
    <source>
        <dbReference type="ARBA" id="ARBA00022679"/>
    </source>
</evidence>
<dbReference type="InterPro" id="IPR013210">
    <property type="entry name" value="LRR_N_plant-typ"/>
</dbReference>
<dbReference type="SUPFAM" id="SSF52047">
    <property type="entry name" value="RNI-like"/>
    <property type="match status" value="1"/>
</dbReference>
<dbReference type="GO" id="GO:0005886">
    <property type="term" value="C:plasma membrane"/>
    <property type="evidence" value="ECO:0007669"/>
    <property type="project" value="UniProtKB-SubCell"/>
</dbReference>
<evidence type="ECO:0000259" key="25">
    <source>
        <dbReference type="PROSITE" id="PS50011"/>
    </source>
</evidence>
<evidence type="ECO:0000256" key="12">
    <source>
        <dbReference type="ARBA" id="ARBA00022737"/>
    </source>
</evidence>
<dbReference type="SUPFAM" id="SSF56112">
    <property type="entry name" value="Protein kinase-like (PK-like)"/>
    <property type="match status" value="1"/>
</dbReference>
<dbReference type="InterPro" id="IPR050647">
    <property type="entry name" value="Plant_LRR-RLKs"/>
</dbReference>
<name>A0AAN9XPK1_PSOTE</name>
<evidence type="ECO:0000256" key="14">
    <source>
        <dbReference type="ARBA" id="ARBA00022777"/>
    </source>
</evidence>
<comment type="similarity">
    <text evidence="3">Belongs to the RLP family.</text>
</comment>